<protein>
    <submittedName>
        <fullName evidence="7">Cell wall-associated NlpC family hydrolase</fullName>
    </submittedName>
</protein>
<reference evidence="7 8" key="1">
    <citation type="submission" date="2018-11" db="EMBL/GenBank/DDBJ databases">
        <title>Sequencing the genomes of 1000 actinobacteria strains.</title>
        <authorList>
            <person name="Klenk H.-P."/>
        </authorList>
    </citation>
    <scope>NUCLEOTIDE SEQUENCE [LARGE SCALE GENOMIC DNA]</scope>
    <source>
        <strain evidence="7 8">DSM 15700</strain>
    </source>
</reference>
<evidence type="ECO:0000313" key="8">
    <source>
        <dbReference type="Proteomes" id="UP000280501"/>
    </source>
</evidence>
<evidence type="ECO:0000313" key="7">
    <source>
        <dbReference type="EMBL" id="RPF20875.1"/>
    </source>
</evidence>
<dbReference type="Proteomes" id="UP000280501">
    <property type="component" value="Unassembled WGS sequence"/>
</dbReference>
<keyword evidence="8" id="KW-1185">Reference proteome</keyword>
<evidence type="ECO:0000256" key="3">
    <source>
        <dbReference type="ARBA" id="ARBA00022801"/>
    </source>
</evidence>
<sequence length="282" mass="28695">MITRTPGRHRAARKAITPLTRAAQGLSGAARRGALVAAGSGLAVSLLSIPSDASPVADAHPATAEIEASPLAVEAAAAQNVTVRDAGALEATAAQAVRVAADSKLALEAGTIKVTPAPEPEPEPEPEPAPEPEPEPEPVAEAAEPAEETAAPEPAPAAEEPAAPVQKTAPATTGSEVLSIAKQYIGVPYLWGGSTPAGFDCSGFTSYVYAQVGIDLPRTSSEQRYAGTVVSAAEARPGDLIWSPGHIAIYAGGGMQIEAPVPGETVRHSQIWQSSPTYIRVG</sequence>
<organism evidence="7 8">
    <name type="scientific">Myceligenerans xiligouense</name>
    <dbReference type="NCBI Taxonomy" id="253184"/>
    <lineage>
        <taxon>Bacteria</taxon>
        <taxon>Bacillati</taxon>
        <taxon>Actinomycetota</taxon>
        <taxon>Actinomycetes</taxon>
        <taxon>Micrococcales</taxon>
        <taxon>Promicromonosporaceae</taxon>
        <taxon>Myceligenerans</taxon>
    </lineage>
</organism>
<evidence type="ECO:0000256" key="4">
    <source>
        <dbReference type="ARBA" id="ARBA00022807"/>
    </source>
</evidence>
<dbReference type="EMBL" id="RKQZ01000001">
    <property type="protein sequence ID" value="RPF20875.1"/>
    <property type="molecule type" value="Genomic_DNA"/>
</dbReference>
<feature type="region of interest" description="Disordered" evidence="5">
    <location>
        <begin position="111"/>
        <end position="170"/>
    </location>
</feature>
<feature type="compositionally biased region" description="Acidic residues" evidence="5">
    <location>
        <begin position="120"/>
        <end position="138"/>
    </location>
</feature>
<keyword evidence="2" id="KW-0645">Protease</keyword>
<evidence type="ECO:0000256" key="2">
    <source>
        <dbReference type="ARBA" id="ARBA00022670"/>
    </source>
</evidence>
<dbReference type="Gene3D" id="3.90.1720.10">
    <property type="entry name" value="endopeptidase domain like (from Nostoc punctiforme)"/>
    <property type="match status" value="1"/>
</dbReference>
<dbReference type="GO" id="GO:0006508">
    <property type="term" value="P:proteolysis"/>
    <property type="evidence" value="ECO:0007669"/>
    <property type="project" value="UniProtKB-KW"/>
</dbReference>
<dbReference type="PROSITE" id="PS51935">
    <property type="entry name" value="NLPC_P60"/>
    <property type="match status" value="1"/>
</dbReference>
<dbReference type="Pfam" id="PF00877">
    <property type="entry name" value="NLPC_P60"/>
    <property type="match status" value="1"/>
</dbReference>
<dbReference type="InterPro" id="IPR000064">
    <property type="entry name" value="NLP_P60_dom"/>
</dbReference>
<dbReference type="RefSeq" id="WP_123813980.1">
    <property type="nucleotide sequence ID" value="NZ_RKQZ01000001.1"/>
</dbReference>
<feature type="compositionally biased region" description="Low complexity" evidence="5">
    <location>
        <begin position="139"/>
        <end position="164"/>
    </location>
</feature>
<evidence type="ECO:0000256" key="5">
    <source>
        <dbReference type="SAM" id="MobiDB-lite"/>
    </source>
</evidence>
<accession>A0A3N4ZJ11</accession>
<gene>
    <name evidence="7" type="ORF">EDD34_1482</name>
</gene>
<evidence type="ECO:0000256" key="1">
    <source>
        <dbReference type="ARBA" id="ARBA00007074"/>
    </source>
</evidence>
<keyword evidence="3 7" id="KW-0378">Hydrolase</keyword>
<dbReference type="OrthoDB" id="9815778at2"/>
<evidence type="ECO:0000259" key="6">
    <source>
        <dbReference type="PROSITE" id="PS51935"/>
    </source>
</evidence>
<proteinExistence type="inferred from homology"/>
<keyword evidence="4" id="KW-0788">Thiol protease</keyword>
<feature type="domain" description="NlpC/P60" evidence="6">
    <location>
        <begin position="171"/>
        <end position="282"/>
    </location>
</feature>
<dbReference type="PANTHER" id="PTHR47359:SF3">
    <property type="entry name" value="NLP_P60 DOMAIN-CONTAINING PROTEIN-RELATED"/>
    <property type="match status" value="1"/>
</dbReference>
<dbReference type="AlphaFoldDB" id="A0A3N4ZJ11"/>
<comment type="caution">
    <text evidence="7">The sequence shown here is derived from an EMBL/GenBank/DDBJ whole genome shotgun (WGS) entry which is preliminary data.</text>
</comment>
<dbReference type="PANTHER" id="PTHR47359">
    <property type="entry name" value="PEPTIDOGLYCAN DL-ENDOPEPTIDASE CWLO"/>
    <property type="match status" value="1"/>
</dbReference>
<comment type="similarity">
    <text evidence="1">Belongs to the peptidase C40 family.</text>
</comment>
<dbReference type="SUPFAM" id="SSF54001">
    <property type="entry name" value="Cysteine proteinases"/>
    <property type="match status" value="1"/>
</dbReference>
<dbReference type="InterPro" id="IPR038765">
    <property type="entry name" value="Papain-like_cys_pep_sf"/>
</dbReference>
<name>A0A3N4ZJ11_9MICO</name>
<dbReference type="GO" id="GO:0008234">
    <property type="term" value="F:cysteine-type peptidase activity"/>
    <property type="evidence" value="ECO:0007669"/>
    <property type="project" value="UniProtKB-KW"/>
</dbReference>
<dbReference type="InterPro" id="IPR051794">
    <property type="entry name" value="PG_Endopeptidase_C40"/>
</dbReference>